<dbReference type="InterPro" id="IPR006005">
    <property type="entry name" value="Glut_synth_ssu1"/>
</dbReference>
<dbReference type="SUPFAM" id="SSF51971">
    <property type="entry name" value="Nucleotide-binding domain"/>
    <property type="match status" value="1"/>
</dbReference>
<dbReference type="Pfam" id="PF14691">
    <property type="entry name" value="Fer4_20"/>
    <property type="match status" value="1"/>
</dbReference>
<keyword evidence="3" id="KW-0314">Glutamate biosynthesis</keyword>
<evidence type="ECO:0000256" key="4">
    <source>
        <dbReference type="ARBA" id="ARBA00029440"/>
    </source>
</evidence>
<dbReference type="InterPro" id="IPR023753">
    <property type="entry name" value="FAD/NAD-binding_dom"/>
</dbReference>
<dbReference type="NCBIfam" id="TIGR01317">
    <property type="entry name" value="GOGAT_sm_gam"/>
    <property type="match status" value="1"/>
</dbReference>
<dbReference type="GO" id="GO:0004355">
    <property type="term" value="F:glutamate synthase (NADPH) activity"/>
    <property type="evidence" value="ECO:0007669"/>
    <property type="project" value="UniProtKB-EC"/>
</dbReference>
<dbReference type="EMBL" id="CADCUF010000001">
    <property type="protein sequence ID" value="CAA9314247.1"/>
    <property type="molecule type" value="Genomic_DNA"/>
</dbReference>
<feature type="domain" description="4Fe-4S ferredoxin-type" evidence="5">
    <location>
        <begin position="39"/>
        <end position="72"/>
    </location>
</feature>
<name>A0A6J4KUD8_9ACTN</name>
<dbReference type="PROSITE" id="PS51379">
    <property type="entry name" value="4FE4S_FER_2"/>
    <property type="match status" value="1"/>
</dbReference>
<dbReference type="SUPFAM" id="SSF46548">
    <property type="entry name" value="alpha-helical ferredoxin"/>
    <property type="match status" value="1"/>
</dbReference>
<dbReference type="EC" id="1.4.1.13" evidence="6"/>
<accession>A0A6J4KUD8</accession>
<sequence>MADPRGFLTTGREVAGRRPVEERVRDWKEVYPESAGRALLPIISPQAGRCMDCGIPFCHQGCPLGNLIPEWNDLVWREDWENASERLHATNNFPEFTGRLCPAPCETACVLAINQDAVTIKNVEVTIADQAWDLGLVRPESPEWLSGKTVAVVGSGPAGLAAAQQLTRAGHTVVVYERADKPGGLLRYGIPEFKMEKRFLDRRLRQMEREGTVFRCGVEVGAPDVDGAGGPHAITGQQLAERFDAVVVAVGSTEARDLRVPGRELDGIHQAMEFLPQGNRVALGQEVPGQVTAEGRHVVIIGGGDTGADCLGTSIRQGAASVRQLEIMAQPGVERHPGQPWPTYPMVLRVSSAHEEGGERMYAASTQEFLGDENGRVRALKVVDVDSSFKPVPGSEREIPADMVLFAMGFVGPERTGLLEQLEVELDERGNVRRDTAYATSVPGVFVAGDAGRGQSLIVWAIAEGRAAAAAVDQYLTGSTTLPAPISPMARPLVV</sequence>
<dbReference type="InterPro" id="IPR028261">
    <property type="entry name" value="DPD_II"/>
</dbReference>
<dbReference type="InterPro" id="IPR009051">
    <property type="entry name" value="Helical_ferredxn"/>
</dbReference>
<dbReference type="Gene3D" id="1.10.1060.10">
    <property type="entry name" value="Alpha-helical ferredoxin"/>
    <property type="match status" value="1"/>
</dbReference>
<dbReference type="PRINTS" id="PR00419">
    <property type="entry name" value="ADXRDTASE"/>
</dbReference>
<evidence type="ECO:0000256" key="1">
    <source>
        <dbReference type="ARBA" id="ARBA00022605"/>
    </source>
</evidence>
<dbReference type="AlphaFoldDB" id="A0A6J4KUD8"/>
<dbReference type="Gene3D" id="3.50.50.60">
    <property type="entry name" value="FAD/NAD(P)-binding domain"/>
    <property type="match status" value="2"/>
</dbReference>
<dbReference type="PANTHER" id="PTHR43100:SF1">
    <property type="entry name" value="GLUTAMATE SYNTHASE [NADPH] SMALL CHAIN"/>
    <property type="match status" value="1"/>
</dbReference>
<dbReference type="GO" id="GO:0006537">
    <property type="term" value="P:glutamate biosynthetic process"/>
    <property type="evidence" value="ECO:0007669"/>
    <property type="project" value="UniProtKB-KW"/>
</dbReference>
<evidence type="ECO:0000256" key="3">
    <source>
        <dbReference type="ARBA" id="ARBA00023164"/>
    </source>
</evidence>
<comment type="pathway">
    <text evidence="4">Amino-acid biosynthesis.</text>
</comment>
<dbReference type="InterPro" id="IPR036188">
    <property type="entry name" value="FAD/NAD-bd_sf"/>
</dbReference>
<reference evidence="6" key="1">
    <citation type="submission" date="2020-02" db="EMBL/GenBank/DDBJ databases">
        <authorList>
            <person name="Meier V. D."/>
        </authorList>
    </citation>
    <scope>NUCLEOTIDE SEQUENCE</scope>
    <source>
        <strain evidence="6">AVDCRST_MAG24</strain>
    </source>
</reference>
<dbReference type="InterPro" id="IPR051394">
    <property type="entry name" value="Glutamate_Synthase"/>
</dbReference>
<evidence type="ECO:0000313" key="6">
    <source>
        <dbReference type="EMBL" id="CAA9314247.1"/>
    </source>
</evidence>
<evidence type="ECO:0000259" key="5">
    <source>
        <dbReference type="PROSITE" id="PS51379"/>
    </source>
</evidence>
<dbReference type="GO" id="GO:0051536">
    <property type="term" value="F:iron-sulfur cluster binding"/>
    <property type="evidence" value="ECO:0007669"/>
    <property type="project" value="InterPro"/>
</dbReference>
<keyword evidence="1" id="KW-0028">Amino-acid biosynthesis</keyword>
<dbReference type="InterPro" id="IPR017896">
    <property type="entry name" value="4Fe4S_Fe-S-bd"/>
</dbReference>
<proteinExistence type="predicted"/>
<gene>
    <name evidence="6" type="ORF">AVDCRST_MAG24-10</name>
</gene>
<organism evidence="6">
    <name type="scientific">uncultured Nocardioidaceae bacterium</name>
    <dbReference type="NCBI Taxonomy" id="253824"/>
    <lineage>
        <taxon>Bacteria</taxon>
        <taxon>Bacillati</taxon>
        <taxon>Actinomycetota</taxon>
        <taxon>Actinomycetes</taxon>
        <taxon>Propionibacteriales</taxon>
        <taxon>Nocardioidaceae</taxon>
        <taxon>environmental samples</taxon>
    </lineage>
</organism>
<dbReference type="Pfam" id="PF07992">
    <property type="entry name" value="Pyr_redox_2"/>
    <property type="match status" value="1"/>
</dbReference>
<dbReference type="GO" id="GO:0016639">
    <property type="term" value="F:oxidoreductase activity, acting on the CH-NH2 group of donors, NAD or NADP as acceptor"/>
    <property type="evidence" value="ECO:0007669"/>
    <property type="project" value="InterPro"/>
</dbReference>
<evidence type="ECO:0000256" key="2">
    <source>
        <dbReference type="ARBA" id="ARBA00023002"/>
    </source>
</evidence>
<dbReference type="PANTHER" id="PTHR43100">
    <property type="entry name" value="GLUTAMATE SYNTHASE [NADPH] SMALL CHAIN"/>
    <property type="match status" value="1"/>
</dbReference>
<protein>
    <submittedName>
        <fullName evidence="6">Glutamate synthase [NADPH] small chain</fullName>
        <ecNumber evidence="6">1.4.1.13</ecNumber>
    </submittedName>
</protein>
<keyword evidence="2 6" id="KW-0560">Oxidoreductase</keyword>